<evidence type="ECO:0000259" key="5">
    <source>
        <dbReference type="PROSITE" id="PS50086"/>
    </source>
</evidence>
<dbReference type="GO" id="GO:0031267">
    <property type="term" value="F:small GTPase binding"/>
    <property type="evidence" value="ECO:0007669"/>
    <property type="project" value="Ensembl"/>
</dbReference>
<dbReference type="STRING" id="10141.ENSCPOP00000028769"/>
<feature type="compositionally biased region" description="Polar residues" evidence="4">
    <location>
        <begin position="1"/>
        <end position="30"/>
    </location>
</feature>
<dbReference type="FunFam" id="1.10.8.270:FF:000003">
    <property type="entry name" value="Ecotropic viral integration site 5"/>
    <property type="match status" value="1"/>
</dbReference>
<keyword evidence="7" id="KW-1185">Reference proteome</keyword>
<evidence type="ECO:0000313" key="6">
    <source>
        <dbReference type="Ensembl" id="ENSCPOP00000028769.1"/>
    </source>
</evidence>
<dbReference type="SMART" id="SM00164">
    <property type="entry name" value="TBC"/>
    <property type="match status" value="1"/>
</dbReference>
<keyword evidence="2 3" id="KW-0175">Coiled coil</keyword>
<dbReference type="FunFam" id="1.10.10.750:FF:000002">
    <property type="entry name" value="Ecotropic viral integration site 5"/>
    <property type="match status" value="1"/>
</dbReference>
<gene>
    <name evidence="6" type="primary">EVI5L</name>
</gene>
<dbReference type="PANTHER" id="PTHR47219">
    <property type="entry name" value="RAB GTPASE-ACTIVATING PROTEIN 1-LIKE"/>
    <property type="match status" value="1"/>
</dbReference>
<dbReference type="VEuPathDB" id="HostDB:ENSCPOG00000009818"/>
<reference evidence="6" key="3">
    <citation type="submission" date="2025-09" db="UniProtKB">
        <authorList>
            <consortium name="Ensembl"/>
        </authorList>
    </citation>
    <scope>IDENTIFICATION</scope>
    <source>
        <strain evidence="6">2N</strain>
    </source>
</reference>
<dbReference type="InParanoid" id="A0A286XTB9"/>
<keyword evidence="1" id="KW-0597">Phosphoprotein</keyword>
<reference evidence="7" key="1">
    <citation type="journal article" date="2011" name="Nature">
        <title>A high-resolution map of human evolutionary constraint using 29 mammals.</title>
        <authorList>
            <person name="Lindblad-Toh K."/>
            <person name="Garber M."/>
            <person name="Zuk O."/>
            <person name="Lin M.F."/>
            <person name="Parker B.J."/>
            <person name="Washietl S."/>
            <person name="Kheradpour P."/>
            <person name="Ernst J."/>
            <person name="Jordan G."/>
            <person name="Mauceli E."/>
            <person name="Ward L.D."/>
            <person name="Lowe C.B."/>
            <person name="Holloway A.K."/>
            <person name="Clamp M."/>
            <person name="Gnerre S."/>
            <person name="Alfoldi J."/>
            <person name="Beal K."/>
            <person name="Chang J."/>
            <person name="Clawson H."/>
            <person name="Cuff J."/>
            <person name="Di Palma F."/>
            <person name="Fitzgerald S."/>
            <person name="Flicek P."/>
            <person name="Guttman M."/>
            <person name="Hubisz M.J."/>
            <person name="Jaffe D.B."/>
            <person name="Jungreis I."/>
            <person name="Kent W.J."/>
            <person name="Kostka D."/>
            <person name="Lara M."/>
            <person name="Martins A.L."/>
            <person name="Massingham T."/>
            <person name="Moltke I."/>
            <person name="Raney B.J."/>
            <person name="Rasmussen M.D."/>
            <person name="Robinson J."/>
            <person name="Stark A."/>
            <person name="Vilella A.J."/>
            <person name="Wen J."/>
            <person name="Xie X."/>
            <person name="Zody M.C."/>
            <person name="Baldwin J."/>
            <person name="Bloom T."/>
            <person name="Chin C.W."/>
            <person name="Heiman D."/>
            <person name="Nicol R."/>
            <person name="Nusbaum C."/>
            <person name="Young S."/>
            <person name="Wilkinson J."/>
            <person name="Worley K.C."/>
            <person name="Kovar C.L."/>
            <person name="Muzny D.M."/>
            <person name="Gibbs R.A."/>
            <person name="Cree A."/>
            <person name="Dihn H.H."/>
            <person name="Fowler G."/>
            <person name="Jhangiani S."/>
            <person name="Joshi V."/>
            <person name="Lee S."/>
            <person name="Lewis L.R."/>
            <person name="Nazareth L.V."/>
            <person name="Okwuonu G."/>
            <person name="Santibanez J."/>
            <person name="Warren W.C."/>
            <person name="Mardis E.R."/>
            <person name="Weinstock G.M."/>
            <person name="Wilson R.K."/>
            <person name="Delehaunty K."/>
            <person name="Dooling D."/>
            <person name="Fronik C."/>
            <person name="Fulton L."/>
            <person name="Fulton B."/>
            <person name="Graves T."/>
            <person name="Minx P."/>
            <person name="Sodergren E."/>
            <person name="Birney E."/>
            <person name="Margulies E.H."/>
            <person name="Herrero J."/>
            <person name="Green E.D."/>
            <person name="Haussler D."/>
            <person name="Siepel A."/>
            <person name="Goldman N."/>
            <person name="Pollard K.S."/>
            <person name="Pedersen J.S."/>
            <person name="Lander E.S."/>
            <person name="Kellis M."/>
        </authorList>
    </citation>
    <scope>NUCLEOTIDE SEQUENCE [LARGE SCALE GENOMIC DNA]</scope>
    <source>
        <strain evidence="7">2N</strain>
    </source>
</reference>
<dbReference type="PANTHER" id="PTHR47219:SF12">
    <property type="entry name" value="ECOTROPIC VIRAL INTEGRATION SITE 5 LIKE"/>
    <property type="match status" value="1"/>
</dbReference>
<dbReference type="FunCoup" id="A0A286XTB9">
    <property type="interactions" value="1226"/>
</dbReference>
<proteinExistence type="predicted"/>
<dbReference type="GO" id="GO:0005096">
    <property type="term" value="F:GTPase activator activity"/>
    <property type="evidence" value="ECO:0007669"/>
    <property type="project" value="Ensembl"/>
</dbReference>
<dbReference type="Bgee" id="ENSCPOG00000009818">
    <property type="expression patterns" value="Expressed in testis and 13 other cell types or tissues"/>
</dbReference>
<dbReference type="Gene3D" id="1.10.8.270">
    <property type="entry name" value="putative rabgap domain of human tbc1 domain family member 14 like domains"/>
    <property type="match status" value="1"/>
</dbReference>
<dbReference type="OMA" id="SECWTEV"/>
<dbReference type="FunFam" id="1.10.472.80:FF:000002">
    <property type="entry name" value="Ecotropic viral integration site 5"/>
    <property type="match status" value="1"/>
</dbReference>
<dbReference type="GO" id="GO:1902018">
    <property type="term" value="P:negative regulation of cilium assembly"/>
    <property type="evidence" value="ECO:0007669"/>
    <property type="project" value="Ensembl"/>
</dbReference>
<evidence type="ECO:0000256" key="3">
    <source>
        <dbReference type="SAM" id="Coils"/>
    </source>
</evidence>
<dbReference type="Proteomes" id="UP000005447">
    <property type="component" value="Unassembled WGS sequence"/>
</dbReference>
<dbReference type="Gene3D" id="1.10.10.750">
    <property type="entry name" value="Ypt/Rab-GAP domain of gyp1p, domain 1"/>
    <property type="match status" value="1"/>
</dbReference>
<feature type="domain" description="Rab-GAP TBC" evidence="5">
    <location>
        <begin position="115"/>
        <end position="300"/>
    </location>
</feature>
<dbReference type="AlphaFoldDB" id="A0A286XTB9"/>
<protein>
    <submittedName>
        <fullName evidence="6">Ecotropic viral integration site 5 like</fullName>
    </submittedName>
</protein>
<dbReference type="EMBL" id="AAKN02056039">
    <property type="status" value="NOT_ANNOTATED_CDS"/>
    <property type="molecule type" value="Genomic_DNA"/>
</dbReference>
<organism evidence="6 7">
    <name type="scientific">Cavia porcellus</name>
    <name type="common">Guinea pig</name>
    <dbReference type="NCBI Taxonomy" id="10141"/>
    <lineage>
        <taxon>Eukaryota</taxon>
        <taxon>Metazoa</taxon>
        <taxon>Chordata</taxon>
        <taxon>Craniata</taxon>
        <taxon>Vertebrata</taxon>
        <taxon>Euteleostomi</taxon>
        <taxon>Mammalia</taxon>
        <taxon>Eutheria</taxon>
        <taxon>Euarchontoglires</taxon>
        <taxon>Glires</taxon>
        <taxon>Rodentia</taxon>
        <taxon>Hystricomorpha</taxon>
        <taxon>Caviidae</taxon>
        <taxon>Cavia</taxon>
    </lineage>
</organism>
<dbReference type="Pfam" id="PF00566">
    <property type="entry name" value="RabGAP-TBC"/>
    <property type="match status" value="1"/>
</dbReference>
<feature type="region of interest" description="Disordered" evidence="4">
    <location>
        <begin position="822"/>
        <end position="850"/>
    </location>
</feature>
<evidence type="ECO:0000256" key="1">
    <source>
        <dbReference type="ARBA" id="ARBA00022553"/>
    </source>
</evidence>
<feature type="coiled-coil region" evidence="3">
    <location>
        <begin position="360"/>
        <end position="457"/>
    </location>
</feature>
<dbReference type="SUPFAM" id="SSF47923">
    <property type="entry name" value="Ypt/Rab-GAP domain of gyp1p"/>
    <property type="match status" value="2"/>
</dbReference>
<accession>A0A286XTB9</accession>
<dbReference type="EMBL" id="AAKN02056038">
    <property type="status" value="NOT_ANNOTATED_CDS"/>
    <property type="molecule type" value="Genomic_DNA"/>
</dbReference>
<feature type="compositionally biased region" description="Low complexity" evidence="4">
    <location>
        <begin position="55"/>
        <end position="75"/>
    </location>
</feature>
<feature type="coiled-coil region" evidence="3">
    <location>
        <begin position="608"/>
        <end position="720"/>
    </location>
</feature>
<dbReference type="InterPro" id="IPR000195">
    <property type="entry name" value="Rab-GAP-TBC_dom"/>
</dbReference>
<reference evidence="6" key="2">
    <citation type="submission" date="2025-08" db="UniProtKB">
        <authorList>
            <consortium name="Ensembl"/>
        </authorList>
    </citation>
    <scope>IDENTIFICATION</scope>
    <source>
        <strain evidence="6">2N</strain>
    </source>
</reference>
<dbReference type="InterPro" id="IPR035969">
    <property type="entry name" value="Rab-GAP_TBC_sf"/>
</dbReference>
<feature type="region of interest" description="Disordered" evidence="4">
    <location>
        <begin position="49"/>
        <end position="75"/>
    </location>
</feature>
<evidence type="ECO:0000256" key="2">
    <source>
        <dbReference type="ARBA" id="ARBA00023054"/>
    </source>
</evidence>
<dbReference type="PROSITE" id="PS50086">
    <property type="entry name" value="TBC_RABGAP"/>
    <property type="match status" value="1"/>
</dbReference>
<dbReference type="InterPro" id="IPR050302">
    <property type="entry name" value="Rab_GAP_TBC_domain"/>
</dbReference>
<sequence>MASPTLSPDSSSQEALSVPTCSPTSDSENLSPDELELLAKLEEQNRLLEADSKSMRSMNGSRRNSGSSLVSSSSASSNLSHLEEDTWILWGRIANEWEEWRRRKEKLLKELIRKGIPHHFRAIVWQLLCSATDMPVKNQYSELLKMSSPCEKLIRRDIARTYPEHEFFKGQDSLGQEVLFNVMKAYSLVDREVGYCQGSAFIVGLLLMQMPEEEAFCVFVRLMQEYRLRELFKPSMAELGLCIYQFEYMLQEQLPDLNTHFRSQSFHTSMYASSWFLTLFLTTFPLPVATRVFDIFMYEGLEIVFRVGLALLQVNQAELMQLDMEGMSQYFQRVIPHQFDSCPDKLVLRAYQVKYNPKKMKRLEKEYAAMKSKEMEEQIEIKRLRTENRLLKQRIETLEKESAALADRLIQGQVTRAQEAEENYVIKRELAVARQQCSSAAEDLQKAQSTIRQLQEQQENPRLTEDFVAHLETELEQSRLRETETLGALREMQDKVLDMEKRNSSLPDENNVARLQEELKALKVREGEAVASTRELKQQLQELSDAWQAHLSRGGRWKESPRKLVLSELQDELMSVRLREAQALADGRELRQRVVELETQDHIHRNLLNRVEAERAALQEKLQYLAAQNKGLQTQLSESRRKQAEAECKSKEEVMAVRLREADSMAAVAEMRQRIAELEIQREEGRIQGQLNHSDSSQYIRELKDQIEELKAEVSAGSHTAAGMQVTGLEGRKGCQVAGGLSRGCATCTPPVRGSPPQVRLLKGPPPFEDPLAFDGLSLTRHLDEDSLPSSDEELLGVGVGAALQDALYPLSPRDARFFRRLERPAKDSEGSSDSDADELAAPYSQGLDN</sequence>
<dbReference type="GeneTree" id="ENSGT00940000153846"/>
<evidence type="ECO:0000313" key="7">
    <source>
        <dbReference type="Proteomes" id="UP000005447"/>
    </source>
</evidence>
<dbReference type="Ensembl" id="ENSCPOT00000044202.1">
    <property type="protein sequence ID" value="ENSCPOP00000028769.1"/>
    <property type="gene ID" value="ENSCPOG00000009818.4"/>
</dbReference>
<evidence type="ECO:0000256" key="4">
    <source>
        <dbReference type="SAM" id="MobiDB-lite"/>
    </source>
</evidence>
<feature type="region of interest" description="Disordered" evidence="4">
    <location>
        <begin position="1"/>
        <end position="35"/>
    </location>
</feature>
<name>A0A286XTB9_CAVPO</name>
<dbReference type="Gene3D" id="1.10.472.80">
    <property type="entry name" value="Ypt/Rab-GAP domain of gyp1p, domain 3"/>
    <property type="match status" value="1"/>
</dbReference>